<dbReference type="EnsemblBacteria" id="AAS94693">
    <property type="protein sequence ID" value="AAS94693"/>
    <property type="gene ID" value="DVU_0209"/>
</dbReference>
<dbReference type="Pfam" id="PF10948">
    <property type="entry name" value="DUF2635"/>
    <property type="match status" value="1"/>
</dbReference>
<dbReference type="AlphaFoldDB" id="Q727J5"/>
<dbReference type="EnsemblBacteria" id="AAS97332">
    <property type="protein sequence ID" value="AAS97332"/>
    <property type="gene ID" value="DVU_2860"/>
</dbReference>
<dbReference type="KEGG" id="dvu:DVU_0209"/>
<dbReference type="RefSeq" id="WP_010937519.1">
    <property type="nucleotide sequence ID" value="NC_002937.3"/>
</dbReference>
<reference evidence="2 3" key="1">
    <citation type="journal article" date="2004" name="Nat. Biotechnol.">
        <title>The genome sequence of the anaerobic, sulfate-reducing bacterium Desulfovibrio vulgaris Hildenborough.</title>
        <authorList>
            <person name="Heidelberg J.F."/>
            <person name="Seshadri R."/>
            <person name="Haveman S.A."/>
            <person name="Hemme C.L."/>
            <person name="Paulsen I.T."/>
            <person name="Kolonay J.F."/>
            <person name="Eisen J.A."/>
            <person name="Ward N."/>
            <person name="Methe B."/>
            <person name="Brinkac L.M."/>
            <person name="Daugherty S.C."/>
            <person name="Deboy R.T."/>
            <person name="Dodson R.J."/>
            <person name="Durkin A.S."/>
            <person name="Madupu R."/>
            <person name="Nelson W.C."/>
            <person name="Sullivan S.A."/>
            <person name="Fouts D."/>
            <person name="Haft D.H."/>
            <person name="Selengut J."/>
            <person name="Peterson J.D."/>
            <person name="Davidsen T.M."/>
            <person name="Zafar N."/>
            <person name="Zhou L."/>
            <person name="Radune D."/>
            <person name="Dimitrov G."/>
            <person name="Hance M."/>
            <person name="Tran K."/>
            <person name="Khouri H."/>
            <person name="Gill J."/>
            <person name="Utterback T.R."/>
            <person name="Feldblyum T.V."/>
            <person name="Wall J.D."/>
            <person name="Voordouw G."/>
            <person name="Fraser C.M."/>
        </authorList>
    </citation>
    <scope>NUCLEOTIDE SEQUENCE [LARGE SCALE GENOMIC DNA]</scope>
    <source>
        <strain evidence="3">ATCC 29579 / DSM 644 / NCIMB 8303 / VKM B-1760 / Hildenborough</strain>
        <strain evidence="2">Hildenborough</strain>
    </source>
</reference>
<dbReference type="InterPro" id="IPR024400">
    <property type="entry name" value="DUF2635"/>
</dbReference>
<evidence type="ECO:0000313" key="1">
    <source>
        <dbReference type="EMBL" id="AAS94693.1"/>
    </source>
</evidence>
<dbReference type="OrthoDB" id="5460329at2"/>
<dbReference type="STRING" id="882.DVU_0209"/>
<organism evidence="2 3">
    <name type="scientific">Nitratidesulfovibrio vulgaris (strain ATCC 29579 / DSM 644 / CCUG 34227 / NCIMB 8303 / VKM B-1760 / Hildenborough)</name>
    <name type="common">Desulfovibrio vulgaris</name>
    <dbReference type="NCBI Taxonomy" id="882"/>
    <lineage>
        <taxon>Bacteria</taxon>
        <taxon>Pseudomonadati</taxon>
        <taxon>Thermodesulfobacteriota</taxon>
        <taxon>Desulfovibrionia</taxon>
        <taxon>Desulfovibrionales</taxon>
        <taxon>Desulfovibrionaceae</taxon>
        <taxon>Nitratidesulfovibrio</taxon>
    </lineage>
</organism>
<dbReference type="PATRIC" id="fig|882.5.peg.201"/>
<dbReference type="KEGG" id="dvu:DVU_2860"/>
<accession>Q727J5</accession>
<evidence type="ECO:0000313" key="3">
    <source>
        <dbReference type="Proteomes" id="UP000002194"/>
    </source>
</evidence>
<keyword evidence="3" id="KW-1185">Reference proteome</keyword>
<dbReference type="eggNOG" id="ENOG50317F5">
    <property type="taxonomic scope" value="Bacteria"/>
</dbReference>
<protein>
    <recommendedName>
        <fullName evidence="4">DUF2635 domain-containing protein</fullName>
    </recommendedName>
</protein>
<evidence type="ECO:0008006" key="4">
    <source>
        <dbReference type="Google" id="ProtNLM"/>
    </source>
</evidence>
<dbReference type="EMBL" id="AE017285">
    <property type="protein sequence ID" value="AAS97332.1"/>
    <property type="molecule type" value="Genomic_DNA"/>
</dbReference>
<dbReference type="EMBL" id="AE017285">
    <property type="protein sequence ID" value="AAS94693.1"/>
    <property type="molecule type" value="Genomic_DNA"/>
</dbReference>
<dbReference type="Proteomes" id="UP000002194">
    <property type="component" value="Chromosome"/>
</dbReference>
<sequence>MPHIPETLHIRPRTGLVVRDPATMQPLPAEGAEVPTDSHWLRRLQAGDVVPVTAGPSKPRKGD</sequence>
<gene>
    <name evidence="1" type="ordered locus">DVU_0209</name>
    <name evidence="2" type="ordered locus">DVU_2860</name>
</gene>
<evidence type="ECO:0000313" key="2">
    <source>
        <dbReference type="EMBL" id="AAS97332.1"/>
    </source>
</evidence>
<dbReference type="PaxDb" id="882-DVU_0209"/>
<dbReference type="HOGENOM" id="CLU_184380_7_0_7"/>
<proteinExistence type="predicted"/>
<name>Q727J5_NITV2</name>